<dbReference type="Proteomes" id="UP000053477">
    <property type="component" value="Unassembled WGS sequence"/>
</dbReference>
<sequence length="566" mass="64607">MDDQNRGDVIAAVTTWLDHGVATPEALRKEMDTIVPVTREDVRRNPALRGQVQDIAHRLKRLSITLESIARATKDAYIEFGAVCKNVGLASIPDEILAMIFNLVLAYVNGVEKSVSRTWRAAVKLSHVNQQFRAVLLDCPQFWTNMNSCREMVKSCFPRTKGLPLKVNLNFFHCVELGECLFDPVLAELLPLAKHWGRLGILVRRLEFRAWKLKCSTGKTLRHFDAPLLEELALHLHTNPGYLDPPSLNLDCSRWNCPSLRSIKAFNSFPLNLPSLSSVTDLYVALKVDEENIPEIFGEIKKMQNLQNLGLEIANILHHSDIVVYERFEFSQVKHLRVITELHMQNNDISPMLKRSIFSSLFFPGATEFVLELTGDDFPASYDEDEDWNQLRIRDYYFNGEINRIFRHVDQFPLVEVFSLKICLQLRDHCDSAGRSEVYVPLNMLPSLKHWHLILDSNARFEIKEPEVPDEAYTAEEELVARRVAGNAFPILDSITLCAQEPGILAELVGEYLLEVKRHGGWTGLFELHIKDVNTSGRDQVPVSYVGTEVLDWCEDMVNRDATERD</sequence>
<accession>A0A0H2REX8</accession>
<keyword evidence="2" id="KW-1185">Reference proteome</keyword>
<reference evidence="1 2" key="1">
    <citation type="submission" date="2015-04" db="EMBL/GenBank/DDBJ databases">
        <title>Complete genome sequence of Schizopora paradoxa KUC8140, a cosmopolitan wood degrader in East Asia.</title>
        <authorList>
            <consortium name="DOE Joint Genome Institute"/>
            <person name="Min B."/>
            <person name="Park H."/>
            <person name="Jang Y."/>
            <person name="Kim J.-J."/>
            <person name="Kim K.H."/>
            <person name="Pangilinan J."/>
            <person name="Lipzen A."/>
            <person name="Riley R."/>
            <person name="Grigoriev I.V."/>
            <person name="Spatafora J.W."/>
            <person name="Choi I.-G."/>
        </authorList>
    </citation>
    <scope>NUCLEOTIDE SEQUENCE [LARGE SCALE GENOMIC DNA]</scope>
    <source>
        <strain evidence="1 2">KUC8140</strain>
    </source>
</reference>
<evidence type="ECO:0000313" key="2">
    <source>
        <dbReference type="Proteomes" id="UP000053477"/>
    </source>
</evidence>
<protein>
    <recommendedName>
        <fullName evidence="3">F-box domain-containing protein</fullName>
    </recommendedName>
</protein>
<dbReference type="EMBL" id="KQ086107">
    <property type="protein sequence ID" value="KLO08088.1"/>
    <property type="molecule type" value="Genomic_DNA"/>
</dbReference>
<gene>
    <name evidence="1" type="ORF">SCHPADRAFT_1001189</name>
</gene>
<name>A0A0H2REX8_9AGAM</name>
<dbReference type="InParanoid" id="A0A0H2REX8"/>
<evidence type="ECO:0008006" key="3">
    <source>
        <dbReference type="Google" id="ProtNLM"/>
    </source>
</evidence>
<dbReference type="OrthoDB" id="2830556at2759"/>
<evidence type="ECO:0000313" key="1">
    <source>
        <dbReference type="EMBL" id="KLO08088.1"/>
    </source>
</evidence>
<organism evidence="1 2">
    <name type="scientific">Schizopora paradoxa</name>
    <dbReference type="NCBI Taxonomy" id="27342"/>
    <lineage>
        <taxon>Eukaryota</taxon>
        <taxon>Fungi</taxon>
        <taxon>Dikarya</taxon>
        <taxon>Basidiomycota</taxon>
        <taxon>Agaricomycotina</taxon>
        <taxon>Agaricomycetes</taxon>
        <taxon>Hymenochaetales</taxon>
        <taxon>Schizoporaceae</taxon>
        <taxon>Schizopora</taxon>
    </lineage>
</organism>
<dbReference type="AlphaFoldDB" id="A0A0H2REX8"/>
<proteinExistence type="predicted"/>